<dbReference type="Pfam" id="PF10551">
    <property type="entry name" value="MULE"/>
    <property type="match status" value="1"/>
</dbReference>
<evidence type="ECO:0000313" key="1">
    <source>
        <dbReference type="EnsemblMetazoa" id="PPA08950.1"/>
    </source>
</evidence>
<name>A0A2A6C1M8_PRIPA</name>
<proteinExistence type="predicted"/>
<protein>
    <submittedName>
        <fullName evidence="1">MULE domain-containing protein</fullName>
    </submittedName>
</protein>
<dbReference type="EnsemblMetazoa" id="PPA08950.1">
    <property type="protein sequence ID" value="PPA08950.1"/>
    <property type="gene ID" value="WBGene00098504"/>
</dbReference>
<reference evidence="1" key="2">
    <citation type="submission" date="2022-06" db="UniProtKB">
        <authorList>
            <consortium name="EnsemblMetazoa"/>
        </authorList>
    </citation>
    <scope>IDENTIFICATION</scope>
    <source>
        <strain evidence="1">PS312</strain>
    </source>
</reference>
<dbReference type="OrthoDB" id="5907132at2759"/>
<keyword evidence="2" id="KW-1185">Reference proteome</keyword>
<evidence type="ECO:0000313" key="2">
    <source>
        <dbReference type="Proteomes" id="UP000005239"/>
    </source>
</evidence>
<gene>
    <name evidence="1" type="primary">WBGene00098504</name>
</gene>
<accession>A0A8R1U6X2</accession>
<dbReference type="AlphaFoldDB" id="A0A2A6C1M8"/>
<sequence>AISCISMAAPPQPQRLLSDTIRSNKGKVLVYDGDGFEYRSYHIRKDGIELFRCNKGGCKGKAKRENGQVTRYEDHNGHLPPDHSNEIRFVRKAARHDRASGVPTDQVIATHVFNAPPHLLPLLRDGPMRREVQREVEVKGQKMWPCTVDTSLFDEPFLRHDTCANLGQNDPEALKIFVTNDGLDKLRTGLDWGVDGTFHSAPANFVQVFIIGVMDQHLFTPILYAFLTGKSTRSYECVFQWLSAQGVPSPLTITSDFERAITSAIRSVYPMVSIQYCIFHLYKSMYAKIQASYFYSSVSYYIFLFINLQSLGLSKLYASPSKKYFKGIMALSMIDINDVHDYYEELKAELLSSVSRALSQKVQDFIVYIETTYVGVLLANGGRTQPMFPVALWNARNRILNGQQMGNSCVESYNARLKASFILNFEEHISLQCVNPNSSCNKVSVQLFRHQKMYKGKADQARLSALTLSQQFPQAAATLNYMNRRKNAVSNGPLNQSRLDYLYALTVYVSID</sequence>
<organism evidence="1 2">
    <name type="scientific">Pristionchus pacificus</name>
    <name type="common">Parasitic nematode worm</name>
    <dbReference type="NCBI Taxonomy" id="54126"/>
    <lineage>
        <taxon>Eukaryota</taxon>
        <taxon>Metazoa</taxon>
        <taxon>Ecdysozoa</taxon>
        <taxon>Nematoda</taxon>
        <taxon>Chromadorea</taxon>
        <taxon>Rhabditida</taxon>
        <taxon>Rhabditina</taxon>
        <taxon>Diplogasteromorpha</taxon>
        <taxon>Diplogasteroidea</taxon>
        <taxon>Neodiplogasteridae</taxon>
        <taxon>Pristionchus</taxon>
    </lineage>
</organism>
<reference evidence="2" key="1">
    <citation type="journal article" date="2008" name="Nat. Genet.">
        <title>The Pristionchus pacificus genome provides a unique perspective on nematode lifestyle and parasitism.</title>
        <authorList>
            <person name="Dieterich C."/>
            <person name="Clifton S.W."/>
            <person name="Schuster L.N."/>
            <person name="Chinwalla A."/>
            <person name="Delehaunty K."/>
            <person name="Dinkelacker I."/>
            <person name="Fulton L."/>
            <person name="Fulton R."/>
            <person name="Godfrey J."/>
            <person name="Minx P."/>
            <person name="Mitreva M."/>
            <person name="Roeseler W."/>
            <person name="Tian H."/>
            <person name="Witte H."/>
            <person name="Yang S.P."/>
            <person name="Wilson R.K."/>
            <person name="Sommer R.J."/>
        </authorList>
    </citation>
    <scope>NUCLEOTIDE SEQUENCE [LARGE SCALE GENOMIC DNA]</scope>
    <source>
        <strain evidence="2">PS312</strain>
    </source>
</reference>
<dbReference type="PANTHER" id="PTHR47160">
    <property type="entry name" value="PUTATIVE-RELATED"/>
    <property type="match status" value="1"/>
</dbReference>
<dbReference type="PANTHER" id="PTHR47160:SF8">
    <property type="entry name" value="MULE TRANSPOSASE DOMAIN-CONTAINING PROTEIN"/>
    <property type="match status" value="1"/>
</dbReference>
<dbReference type="Proteomes" id="UP000005239">
    <property type="component" value="Unassembled WGS sequence"/>
</dbReference>
<dbReference type="InterPro" id="IPR018289">
    <property type="entry name" value="MULE_transposase_dom"/>
</dbReference>
<accession>A0A2A6C1M8</accession>